<name>A0A3B0WG83_9ZZZZ</name>
<sequence length="282" mass="31577">MALICILVGIIFDRVSDALEPYRGLHWFDNYSRWLLKALPGLSSQHLSSILILLLPFLLLILVFQTWLNGRLMGFPDLLFGLVVFAFCLGPLDLNRQIERYLIAKEKGDDAATNLQARAIMNKTPPLNADQQVVEVMRSILHEANDRFFAVIFWFVLLGPFGAILFRLTSHTMHCSRNSTLANAAKQFQAVLAWAPAHIVAMGYALTGNYEGAKQEFYNKNKQDNLFQCNYHTLITAGQGALADCNIGDEIACIRSTRALVLRTLVVWLGIIAILTLLGWPA</sequence>
<keyword evidence="1" id="KW-0812">Transmembrane</keyword>
<dbReference type="PANTHER" id="PTHR38684:SF1">
    <property type="entry name" value="PROTEIN AMPE"/>
    <property type="match status" value="1"/>
</dbReference>
<feature type="transmembrane region" description="Helical" evidence="1">
    <location>
        <begin position="260"/>
        <end position="280"/>
    </location>
</feature>
<feature type="transmembrane region" description="Helical" evidence="1">
    <location>
        <begin position="148"/>
        <end position="168"/>
    </location>
</feature>
<dbReference type="GO" id="GO:0005886">
    <property type="term" value="C:plasma membrane"/>
    <property type="evidence" value="ECO:0007669"/>
    <property type="project" value="TreeGrafter"/>
</dbReference>
<dbReference type="InterPro" id="IPR052966">
    <property type="entry name" value="Beta-lactamase_Reg"/>
</dbReference>
<keyword evidence="1" id="KW-0472">Membrane</keyword>
<keyword evidence="1" id="KW-1133">Transmembrane helix</keyword>
<dbReference type="UniPathway" id="UPA00148"/>
<feature type="transmembrane region" description="Helical" evidence="1">
    <location>
        <begin position="75"/>
        <end position="92"/>
    </location>
</feature>
<dbReference type="AlphaFoldDB" id="A0A3B0WG83"/>
<dbReference type="Pfam" id="PF17113">
    <property type="entry name" value="AmpE"/>
    <property type="match status" value="1"/>
</dbReference>
<gene>
    <name evidence="2" type="ORF">MNBD_GAMMA07-1158</name>
</gene>
<organism evidence="2">
    <name type="scientific">hydrothermal vent metagenome</name>
    <dbReference type="NCBI Taxonomy" id="652676"/>
    <lineage>
        <taxon>unclassified sequences</taxon>
        <taxon>metagenomes</taxon>
        <taxon>ecological metagenomes</taxon>
    </lineage>
</organism>
<dbReference type="InterPro" id="IPR031347">
    <property type="entry name" value="AmpE"/>
</dbReference>
<feature type="transmembrane region" description="Helical" evidence="1">
    <location>
        <begin position="42"/>
        <end position="63"/>
    </location>
</feature>
<protein>
    <recommendedName>
        <fullName evidence="3">Adenosylcobinamide-phosphate synthase</fullName>
    </recommendedName>
</protein>
<dbReference type="GO" id="GO:0009236">
    <property type="term" value="P:cobalamin biosynthetic process"/>
    <property type="evidence" value="ECO:0007669"/>
    <property type="project" value="UniProtKB-UniPathway"/>
</dbReference>
<dbReference type="EMBL" id="UOFF01000056">
    <property type="protein sequence ID" value="VAW54311.1"/>
    <property type="molecule type" value="Genomic_DNA"/>
</dbReference>
<proteinExistence type="predicted"/>
<dbReference type="PANTHER" id="PTHR38684">
    <property type="entry name" value="PROTEIN AMPE"/>
    <property type="match status" value="1"/>
</dbReference>
<evidence type="ECO:0008006" key="3">
    <source>
        <dbReference type="Google" id="ProtNLM"/>
    </source>
</evidence>
<evidence type="ECO:0000256" key="1">
    <source>
        <dbReference type="SAM" id="Phobius"/>
    </source>
</evidence>
<accession>A0A3B0WG83</accession>
<reference evidence="2" key="1">
    <citation type="submission" date="2018-06" db="EMBL/GenBank/DDBJ databases">
        <authorList>
            <person name="Zhirakovskaya E."/>
        </authorList>
    </citation>
    <scope>NUCLEOTIDE SEQUENCE</scope>
</reference>
<evidence type="ECO:0000313" key="2">
    <source>
        <dbReference type="EMBL" id="VAW54311.1"/>
    </source>
</evidence>
<dbReference type="GO" id="GO:0046677">
    <property type="term" value="P:response to antibiotic"/>
    <property type="evidence" value="ECO:0007669"/>
    <property type="project" value="TreeGrafter"/>
</dbReference>